<dbReference type="InterPro" id="IPR040026">
    <property type="entry name" value="FliD"/>
</dbReference>
<dbReference type="InterPro" id="IPR010810">
    <property type="entry name" value="Flagellin_hook_IN_motif"/>
</dbReference>
<dbReference type="InterPro" id="IPR010809">
    <property type="entry name" value="FliD_C"/>
</dbReference>
<dbReference type="InterPro" id="IPR003481">
    <property type="entry name" value="FliD_N"/>
</dbReference>
<keyword evidence="3" id="KW-0175">Coiled coil</keyword>
<keyword evidence="9" id="KW-1185">Reference proteome</keyword>
<accession>A0ABQ6Y2S1</accession>
<feature type="domain" description="Flagellar hook-associated protein 2 C-terminal" evidence="7">
    <location>
        <begin position="211"/>
        <end position="431"/>
    </location>
</feature>
<dbReference type="Pfam" id="PF07196">
    <property type="entry name" value="Flagellin_IN"/>
    <property type="match status" value="1"/>
</dbReference>
<dbReference type="Proteomes" id="UP000771797">
    <property type="component" value="Unassembled WGS sequence"/>
</dbReference>
<evidence type="ECO:0000259" key="6">
    <source>
        <dbReference type="Pfam" id="PF02465"/>
    </source>
</evidence>
<dbReference type="Pfam" id="PF02465">
    <property type="entry name" value="FliD_N"/>
    <property type="match status" value="1"/>
</dbReference>
<comment type="subunit">
    <text evidence="2 5">Homopentamer.</text>
</comment>
<dbReference type="PANTHER" id="PTHR30288:SF0">
    <property type="entry name" value="FLAGELLAR HOOK-ASSOCIATED PROTEIN 2"/>
    <property type="match status" value="1"/>
</dbReference>
<comment type="similarity">
    <text evidence="1 5">Belongs to the FliD family.</text>
</comment>
<comment type="subcellular location">
    <subcellularLocation>
        <location evidence="5">Secreted</location>
    </subcellularLocation>
    <subcellularLocation>
        <location evidence="5">Bacterial flagellum</location>
    </subcellularLocation>
</comment>
<name>A0ABQ6Y2S1_9GAMM</name>
<organism evidence="8 9">
    <name type="scientific">Alcanivorax xiamenensis</name>
    <dbReference type="NCBI Taxonomy" id="1177156"/>
    <lineage>
        <taxon>Bacteria</taxon>
        <taxon>Pseudomonadati</taxon>
        <taxon>Pseudomonadota</taxon>
        <taxon>Gammaproteobacteria</taxon>
        <taxon>Oceanospirillales</taxon>
        <taxon>Alcanivoracaceae</taxon>
        <taxon>Alcanivorax</taxon>
    </lineage>
</organism>
<dbReference type="RefSeq" id="WP_159661839.1">
    <property type="nucleotide sequence ID" value="NZ_AQPF01000098.1"/>
</dbReference>
<keyword evidence="5" id="KW-0964">Secreted</keyword>
<protein>
    <recommendedName>
        <fullName evidence="5">Flagellar hook-associated protein 2</fullName>
        <shortName evidence="5">HAP2</shortName>
    </recommendedName>
    <alternativeName>
        <fullName evidence="5">Flagellar cap protein</fullName>
    </alternativeName>
</protein>
<evidence type="ECO:0000313" key="8">
    <source>
        <dbReference type="EMBL" id="KAF0801734.1"/>
    </source>
</evidence>
<evidence type="ECO:0000256" key="2">
    <source>
        <dbReference type="ARBA" id="ARBA00011255"/>
    </source>
</evidence>
<reference evidence="8 9" key="1">
    <citation type="submission" date="2012-09" db="EMBL/GenBank/DDBJ databases">
        <title>Genome Sequence of alkane-degrading Bacterium Alcanivorax sp. 6-D-6.</title>
        <authorList>
            <person name="Lai Q."/>
            <person name="Shao Z."/>
        </authorList>
    </citation>
    <scope>NUCLEOTIDE SEQUENCE [LARGE SCALE GENOMIC DNA]</scope>
    <source>
        <strain evidence="8 9">6-D-6</strain>
    </source>
</reference>
<sequence length="449" mass="47786">MASIASLGVGSGLDLNGLLDQLEAAERQKLTPITNQAASYQAKISAFGTLESALAKFQDAAETLGEEDSFRSVATSQTGESITFTTGTDVALGSFDINVTQRARAYSIATQGVADKDADLGAGSVSIDLANGESLEVTLSADKSSLKDLRDAINDQNKGVQASIVNDGSGTPYRLVMTSTKTGTEEAISGVSFSGGLGSALSLDGASEVTARNAEFTINGIAMQSQSNKVEDAIQGVTLNLVEEGESSLDITRDTDAIKKAVNDFVSAFNNLKESLGSLTRFDSETGVSGELIGNSTVRRIESELRGVLSAGVDEGEYRVLADLGVSLQRDGTLKVDDDDLDEAISNNLEGVSRFFVGRDEDDGMIGKLDSALEDMLEDDGMIDRVTEGFQTSIDSLSKRYDRMEQSIAATVERYRTQFQKLDSMVAQMNATSSYLTQQFDMLNAQLKQ</sequence>
<evidence type="ECO:0000313" key="9">
    <source>
        <dbReference type="Proteomes" id="UP000771797"/>
    </source>
</evidence>
<evidence type="ECO:0000256" key="3">
    <source>
        <dbReference type="ARBA" id="ARBA00023054"/>
    </source>
</evidence>
<gene>
    <name evidence="8" type="ORF">A6D6_04257</name>
</gene>
<proteinExistence type="inferred from homology"/>
<comment type="caution">
    <text evidence="8">The sequence shown here is derived from an EMBL/GenBank/DDBJ whole genome shotgun (WGS) entry which is preliminary data.</text>
</comment>
<dbReference type="PANTHER" id="PTHR30288">
    <property type="entry name" value="FLAGELLAR CAP/ASSEMBLY PROTEIN FLID"/>
    <property type="match status" value="1"/>
</dbReference>
<dbReference type="Pfam" id="PF07195">
    <property type="entry name" value="FliD_C"/>
    <property type="match status" value="1"/>
</dbReference>
<dbReference type="NCBIfam" id="NF005955">
    <property type="entry name" value="PRK08032.1"/>
    <property type="match status" value="1"/>
</dbReference>
<evidence type="ECO:0000256" key="4">
    <source>
        <dbReference type="ARBA" id="ARBA00023143"/>
    </source>
</evidence>
<evidence type="ECO:0000256" key="5">
    <source>
        <dbReference type="RuleBase" id="RU362066"/>
    </source>
</evidence>
<feature type="domain" description="Flagellar hook-associated protein 2 N-terminal" evidence="6">
    <location>
        <begin position="11"/>
        <end position="105"/>
    </location>
</feature>
<evidence type="ECO:0000256" key="1">
    <source>
        <dbReference type="ARBA" id="ARBA00009764"/>
    </source>
</evidence>
<evidence type="ECO:0000259" key="7">
    <source>
        <dbReference type="Pfam" id="PF07195"/>
    </source>
</evidence>
<keyword evidence="4 5" id="KW-0975">Bacterial flagellum</keyword>
<comment type="function">
    <text evidence="5">Required for morphogenesis and for the elongation of the flagellar filament by facilitating polymerization of the flagellin monomers at the tip of growing filament. Forms a capping structure, which prevents flagellin subunits (transported through the central channel of the flagellum) from leaking out without polymerization at the distal end.</text>
</comment>
<dbReference type="EMBL" id="AQPF01000098">
    <property type="protein sequence ID" value="KAF0801734.1"/>
    <property type="molecule type" value="Genomic_DNA"/>
</dbReference>